<dbReference type="NCBIfam" id="TIGR04370">
    <property type="entry name" value="glyco_rpt_poly"/>
    <property type="match status" value="1"/>
</dbReference>
<reference evidence="3 4" key="1">
    <citation type="journal article" date="2016" name="Int. J. Syst. Evol. Microbiol.">
        <title>Proposal of Mucilaginibacter phyllosphaerae sp. nov. isolated from the phyllosphere of Galium album.</title>
        <authorList>
            <person name="Aydogan E.L."/>
            <person name="Busse H.J."/>
            <person name="Moser G."/>
            <person name="Muller C."/>
            <person name="Kampfer P."/>
            <person name="Glaeser S.P."/>
        </authorList>
    </citation>
    <scope>NUCLEOTIDE SEQUENCE [LARGE SCALE GENOMIC DNA]</scope>
    <source>
        <strain evidence="3 4">PP-F2FG21</strain>
    </source>
</reference>
<evidence type="ECO:0000256" key="1">
    <source>
        <dbReference type="SAM" id="Phobius"/>
    </source>
</evidence>
<dbReference type="EMBL" id="SNQG01000005">
    <property type="protein sequence ID" value="TEW65087.1"/>
    <property type="molecule type" value="Genomic_DNA"/>
</dbReference>
<accession>A0A4Y8A9E4</accession>
<dbReference type="Proteomes" id="UP000297248">
    <property type="component" value="Unassembled WGS sequence"/>
</dbReference>
<dbReference type="RefSeq" id="WP_134337162.1">
    <property type="nucleotide sequence ID" value="NZ_BMCZ01000005.1"/>
</dbReference>
<evidence type="ECO:0000313" key="5">
    <source>
        <dbReference type="Proteomes" id="UP000583101"/>
    </source>
</evidence>
<feature type="transmembrane region" description="Helical" evidence="1">
    <location>
        <begin position="114"/>
        <end position="135"/>
    </location>
</feature>
<evidence type="ECO:0000313" key="4">
    <source>
        <dbReference type="Proteomes" id="UP000297248"/>
    </source>
</evidence>
<feature type="transmembrane region" description="Helical" evidence="1">
    <location>
        <begin position="365"/>
        <end position="387"/>
    </location>
</feature>
<reference evidence="2 5" key="3">
    <citation type="submission" date="2020-08" db="EMBL/GenBank/DDBJ databases">
        <title>Genomic Encyclopedia of Type Strains, Phase IV (KMG-IV): sequencing the most valuable type-strain genomes for metagenomic binning, comparative biology and taxonomic classification.</title>
        <authorList>
            <person name="Goeker M."/>
        </authorList>
    </citation>
    <scope>NUCLEOTIDE SEQUENCE [LARGE SCALE GENOMIC DNA]</scope>
    <source>
        <strain evidence="2 5">DSM 100995</strain>
    </source>
</reference>
<dbReference type="EMBL" id="JACIEG010000004">
    <property type="protein sequence ID" value="MBB3969704.1"/>
    <property type="molecule type" value="Genomic_DNA"/>
</dbReference>
<reference evidence="3" key="2">
    <citation type="submission" date="2019-03" db="EMBL/GenBank/DDBJ databases">
        <authorList>
            <person name="Yan Y.-Q."/>
            <person name="Du Z.-J."/>
        </authorList>
    </citation>
    <scope>NUCLEOTIDE SEQUENCE</scope>
    <source>
        <strain evidence="3">PP-F2FG21</strain>
    </source>
</reference>
<organism evidence="3 4">
    <name type="scientific">Mucilaginibacter phyllosphaerae</name>
    <dbReference type="NCBI Taxonomy" id="1812349"/>
    <lineage>
        <taxon>Bacteria</taxon>
        <taxon>Pseudomonadati</taxon>
        <taxon>Bacteroidota</taxon>
        <taxon>Sphingobacteriia</taxon>
        <taxon>Sphingobacteriales</taxon>
        <taxon>Sphingobacteriaceae</taxon>
        <taxon>Mucilaginibacter</taxon>
    </lineage>
</organism>
<proteinExistence type="predicted"/>
<evidence type="ECO:0000313" key="2">
    <source>
        <dbReference type="EMBL" id="MBB3969704.1"/>
    </source>
</evidence>
<dbReference type="AlphaFoldDB" id="A0A4Y8A9E4"/>
<feature type="transmembrane region" description="Helical" evidence="1">
    <location>
        <begin position="45"/>
        <end position="64"/>
    </location>
</feature>
<feature type="transmembrane region" description="Helical" evidence="1">
    <location>
        <begin position="399"/>
        <end position="419"/>
    </location>
</feature>
<feature type="transmembrane region" description="Helical" evidence="1">
    <location>
        <begin position="253"/>
        <end position="270"/>
    </location>
</feature>
<keyword evidence="1" id="KW-0472">Membrane</keyword>
<feature type="transmembrane region" description="Helical" evidence="1">
    <location>
        <begin position="214"/>
        <end position="241"/>
    </location>
</feature>
<sequence>MKDFDAIAGVVRFNWVLFILNLILIVHFFSSWYLSYKKTGWKIDYWNFTMFLVYFVPFLLMYPFAGSLLNVIAVGDNIDAIQGYISQAYLISFAGYVSVFIGKFLFDRYLLSNVINYCFIFPFELSITRLYISIVKSKICCIITFLLFCLALFFVLLLALKSGQILNPRGYFQSDTSVRPIYNFMLVLSAVIAQIFIARIFVYNQLSDKVIFGVYLLLSMFIGSRGAIVYPIIQLYTYYLFLKKQGKVNLTKLIFLGLFMLFFVIYLGSVRDGDTSVMNTLAKMSMMTFYGNSFSDLRDFSWVLSAWDGIYLNGKTYLSAFISFVPSAISSFRTQWGIGKVTAVLAGFDPLEHPGLRPGMFGESFLNFGIAGVMFIGTILGYSYRYIDYKIKKAANNKDFIIAFSAPMSCIFISNLPITPGFFNLYFMLLIFLLLFFIKALLYIFIKKDVSIKA</sequence>
<keyword evidence="5" id="KW-1185">Reference proteome</keyword>
<dbReference type="Proteomes" id="UP000583101">
    <property type="component" value="Unassembled WGS sequence"/>
</dbReference>
<feature type="transmembrane region" description="Helical" evidence="1">
    <location>
        <begin position="141"/>
        <end position="160"/>
    </location>
</feature>
<keyword evidence="1" id="KW-0812">Transmembrane</keyword>
<gene>
    <name evidence="3" type="ORF">E2R65_14320</name>
    <name evidence="2" type="ORF">GGR35_002317</name>
</gene>
<keyword evidence="1" id="KW-1133">Transmembrane helix</keyword>
<dbReference type="OrthoDB" id="961798at2"/>
<feature type="transmembrane region" description="Helical" evidence="1">
    <location>
        <begin position="425"/>
        <end position="446"/>
    </location>
</feature>
<feature type="transmembrane region" description="Helical" evidence="1">
    <location>
        <begin position="181"/>
        <end position="202"/>
    </location>
</feature>
<name>A0A4Y8A9E4_9SPHI</name>
<feature type="transmembrane region" description="Helical" evidence="1">
    <location>
        <begin position="84"/>
        <end position="102"/>
    </location>
</feature>
<protein>
    <submittedName>
        <fullName evidence="3">Oligosaccharide repeat unit polymerase</fullName>
    </submittedName>
</protein>
<feature type="transmembrane region" description="Helical" evidence="1">
    <location>
        <begin position="12"/>
        <end position="33"/>
    </location>
</feature>
<comment type="caution">
    <text evidence="3">The sequence shown here is derived from an EMBL/GenBank/DDBJ whole genome shotgun (WGS) entry which is preliminary data.</text>
</comment>
<evidence type="ECO:0000313" key="3">
    <source>
        <dbReference type="EMBL" id="TEW65087.1"/>
    </source>
</evidence>